<gene>
    <name evidence="1" type="primary">ATG27</name>
    <name evidence="1" type="ORF">EV182_003890</name>
</gene>
<dbReference type="EMBL" id="JAMZIH010001091">
    <property type="protein sequence ID" value="KAJ1678517.1"/>
    <property type="molecule type" value="Genomic_DNA"/>
</dbReference>
<evidence type="ECO:0000313" key="1">
    <source>
        <dbReference type="EMBL" id="KAJ1678517.1"/>
    </source>
</evidence>
<accession>A0ACC1HPY0</accession>
<organism evidence="1 2">
    <name type="scientific">Spiromyces aspiralis</name>
    <dbReference type="NCBI Taxonomy" id="68401"/>
    <lineage>
        <taxon>Eukaryota</taxon>
        <taxon>Fungi</taxon>
        <taxon>Fungi incertae sedis</taxon>
        <taxon>Zoopagomycota</taxon>
        <taxon>Kickxellomycotina</taxon>
        <taxon>Kickxellomycetes</taxon>
        <taxon>Kickxellales</taxon>
        <taxon>Kickxellaceae</taxon>
        <taxon>Spiromyces</taxon>
    </lineage>
</organism>
<protein>
    <submittedName>
        <fullName evidence="1">Type II membrane protein</fullName>
    </submittedName>
</protein>
<name>A0ACC1HPY0_9FUNG</name>
<reference evidence="1" key="1">
    <citation type="submission" date="2022-06" db="EMBL/GenBank/DDBJ databases">
        <title>Phylogenomic reconstructions and comparative analyses of Kickxellomycotina fungi.</title>
        <authorList>
            <person name="Reynolds N.K."/>
            <person name="Stajich J.E."/>
            <person name="Barry K."/>
            <person name="Grigoriev I.V."/>
            <person name="Crous P."/>
            <person name="Smith M.E."/>
        </authorList>
    </citation>
    <scope>NUCLEOTIDE SEQUENCE</scope>
    <source>
        <strain evidence="1">RSA 2271</strain>
    </source>
</reference>
<keyword evidence="2" id="KW-1185">Reference proteome</keyword>
<evidence type="ECO:0000313" key="2">
    <source>
        <dbReference type="Proteomes" id="UP001145114"/>
    </source>
</evidence>
<comment type="caution">
    <text evidence="1">The sequence shown here is derived from an EMBL/GenBank/DDBJ whole genome shotgun (WGS) entry which is preliminary data.</text>
</comment>
<sequence>MDGQVVNGQRWSTEILFVCDKSNDASPKVERFEDGHLKIRWEVLAACGGESKAPDNGDDSKKPNDGAKDGGSFFGTLFTIILVVFIIYFGVGMVYNYLQNGYRGLDLIPHREFWREFPYLCIDFGRYVWDRVSGRSRGGYSVV</sequence>
<proteinExistence type="predicted"/>
<dbReference type="Proteomes" id="UP001145114">
    <property type="component" value="Unassembled WGS sequence"/>
</dbReference>